<evidence type="ECO:0000256" key="1">
    <source>
        <dbReference type="SAM" id="MobiDB-lite"/>
    </source>
</evidence>
<feature type="region of interest" description="Disordered" evidence="1">
    <location>
        <begin position="160"/>
        <end position="179"/>
    </location>
</feature>
<gene>
    <name evidence="2" type="ORF">H0E84_18970</name>
</gene>
<dbReference type="EMBL" id="JACCKA010000093">
    <property type="protein sequence ID" value="NZA28461.1"/>
    <property type="molecule type" value="Genomic_DNA"/>
</dbReference>
<proteinExistence type="predicted"/>
<dbReference type="Proteomes" id="UP000578091">
    <property type="component" value="Unassembled WGS sequence"/>
</dbReference>
<dbReference type="RefSeq" id="WP_180680222.1">
    <property type="nucleotide sequence ID" value="NZ_JACCKA010000093.1"/>
</dbReference>
<organism evidence="2 3">
    <name type="scientific">Luteimonas salinisoli</name>
    <dbReference type="NCBI Taxonomy" id="2752307"/>
    <lineage>
        <taxon>Bacteria</taxon>
        <taxon>Pseudomonadati</taxon>
        <taxon>Pseudomonadota</taxon>
        <taxon>Gammaproteobacteria</taxon>
        <taxon>Lysobacterales</taxon>
        <taxon>Lysobacteraceae</taxon>
        <taxon>Luteimonas</taxon>
    </lineage>
</organism>
<sequence>MAAPPDETDTARLQQAYLEAAYRCRLRGHWESIRIGEPAPAIEAALPGAACFGLLSAWNPRSRPLAEALNRAADAHLAQAIRASGRRALRASAAAPDGGWREPGWLVAGIDAAALDALALRFGQLGVLHWQRGRTVRMRMYGARPADLDPHPCVDWIQCAGPPAPADAPDSRRPPPGRE</sequence>
<dbReference type="InterPro" id="IPR021710">
    <property type="entry name" value="DUF3293"/>
</dbReference>
<feature type="compositionally biased region" description="Basic and acidic residues" evidence="1">
    <location>
        <begin position="169"/>
        <end position="179"/>
    </location>
</feature>
<evidence type="ECO:0000313" key="2">
    <source>
        <dbReference type="EMBL" id="NZA28461.1"/>
    </source>
</evidence>
<evidence type="ECO:0000313" key="3">
    <source>
        <dbReference type="Proteomes" id="UP000578091"/>
    </source>
</evidence>
<dbReference type="AlphaFoldDB" id="A0A853JGD4"/>
<keyword evidence="3" id="KW-1185">Reference proteome</keyword>
<protein>
    <submittedName>
        <fullName evidence="2">DUF3293 domain-containing protein</fullName>
    </submittedName>
</protein>
<accession>A0A853JGD4</accession>
<dbReference type="Pfam" id="PF11697">
    <property type="entry name" value="DUF3293"/>
    <property type="match status" value="1"/>
</dbReference>
<reference evidence="2 3" key="1">
    <citation type="submission" date="2020-07" db="EMBL/GenBank/DDBJ databases">
        <title>Luteimonas sp. SJ-92.</title>
        <authorList>
            <person name="Huang X.-X."/>
            <person name="Xu L."/>
            <person name="Sun J.-Q."/>
        </authorList>
    </citation>
    <scope>NUCLEOTIDE SEQUENCE [LARGE SCALE GENOMIC DNA]</scope>
    <source>
        <strain evidence="2 3">SJ-92</strain>
    </source>
</reference>
<name>A0A853JGD4_9GAMM</name>
<comment type="caution">
    <text evidence="2">The sequence shown here is derived from an EMBL/GenBank/DDBJ whole genome shotgun (WGS) entry which is preliminary data.</text>
</comment>